<dbReference type="GO" id="GO:0008233">
    <property type="term" value="F:peptidase activity"/>
    <property type="evidence" value="ECO:0007669"/>
    <property type="project" value="UniProtKB-KW"/>
</dbReference>
<evidence type="ECO:0000256" key="8">
    <source>
        <dbReference type="SAM" id="Phobius"/>
    </source>
</evidence>
<dbReference type="GO" id="GO:0005886">
    <property type="term" value="C:plasma membrane"/>
    <property type="evidence" value="ECO:0007669"/>
    <property type="project" value="UniProtKB-SubCell"/>
</dbReference>
<feature type="transmembrane region" description="Helical" evidence="8">
    <location>
        <begin position="290"/>
        <end position="313"/>
    </location>
</feature>
<keyword evidence="6 8" id="KW-1133">Transmembrane helix</keyword>
<name>A0AB39UXD6_9GAMM</name>
<reference evidence="9" key="1">
    <citation type="submission" date="2024-05" db="EMBL/GenBank/DDBJ databases">
        <title>Genome sequencing of novel strain.</title>
        <authorList>
            <person name="Ganbat D."/>
            <person name="Ganbat S."/>
            <person name="Lee S.-J."/>
        </authorList>
    </citation>
    <scope>NUCLEOTIDE SEQUENCE</scope>
    <source>
        <strain evidence="9">SMD15-11</strain>
    </source>
</reference>
<dbReference type="InterPro" id="IPR019127">
    <property type="entry name" value="Exosortase"/>
</dbReference>
<feature type="transmembrane region" description="Helical" evidence="8">
    <location>
        <begin position="254"/>
        <end position="270"/>
    </location>
</feature>
<evidence type="ECO:0000256" key="2">
    <source>
        <dbReference type="ARBA" id="ARBA00022475"/>
    </source>
</evidence>
<protein>
    <submittedName>
        <fullName evidence="9">Exosortase</fullName>
        <ecNumber evidence="9">3.4.22.-</ecNumber>
    </submittedName>
</protein>
<evidence type="ECO:0000256" key="1">
    <source>
        <dbReference type="ARBA" id="ARBA00004651"/>
    </source>
</evidence>
<dbReference type="InterPro" id="IPR013426">
    <property type="entry name" value="EpsH-like"/>
</dbReference>
<feature type="transmembrane region" description="Helical" evidence="8">
    <location>
        <begin position="75"/>
        <end position="97"/>
    </location>
</feature>
<proteinExistence type="predicted"/>
<keyword evidence="5 9" id="KW-0378">Hydrolase</keyword>
<feature type="transmembrane region" description="Helical" evidence="8">
    <location>
        <begin position="45"/>
        <end position="63"/>
    </location>
</feature>
<evidence type="ECO:0000256" key="4">
    <source>
        <dbReference type="ARBA" id="ARBA00022692"/>
    </source>
</evidence>
<feature type="transmembrane region" description="Helical" evidence="8">
    <location>
        <begin position="216"/>
        <end position="242"/>
    </location>
</feature>
<evidence type="ECO:0000256" key="7">
    <source>
        <dbReference type="ARBA" id="ARBA00023136"/>
    </source>
</evidence>
<comment type="subcellular location">
    <subcellularLocation>
        <location evidence="1">Cell membrane</location>
        <topology evidence="1">Multi-pass membrane protein</topology>
    </subcellularLocation>
</comment>
<evidence type="ECO:0000256" key="5">
    <source>
        <dbReference type="ARBA" id="ARBA00022801"/>
    </source>
</evidence>
<dbReference type="InterPro" id="IPR026392">
    <property type="entry name" value="Exo/Archaeosortase_dom"/>
</dbReference>
<feature type="transmembrane region" description="Helical" evidence="8">
    <location>
        <begin position="12"/>
        <end position="33"/>
    </location>
</feature>
<dbReference type="GO" id="GO:0006508">
    <property type="term" value="P:proteolysis"/>
    <property type="evidence" value="ECO:0007669"/>
    <property type="project" value="UniProtKB-KW"/>
</dbReference>
<feature type="transmembrane region" description="Helical" evidence="8">
    <location>
        <begin position="103"/>
        <end position="122"/>
    </location>
</feature>
<dbReference type="KEGG" id="tcd:AAIA72_03070"/>
<keyword evidence="7 8" id="KW-0472">Membrane</keyword>
<feature type="transmembrane region" description="Helical" evidence="8">
    <location>
        <begin position="191"/>
        <end position="210"/>
    </location>
</feature>
<organism evidence="9">
    <name type="scientific">Thermohahella caldifontis</name>
    <dbReference type="NCBI Taxonomy" id="3142973"/>
    <lineage>
        <taxon>Bacteria</taxon>
        <taxon>Pseudomonadati</taxon>
        <taxon>Pseudomonadota</taxon>
        <taxon>Gammaproteobacteria</taxon>
        <taxon>Oceanospirillales</taxon>
        <taxon>Hahellaceae</taxon>
        <taxon>Thermohahella</taxon>
    </lineage>
</organism>
<dbReference type="NCBIfam" id="TIGR02602">
    <property type="entry name" value="8TM_EpsH"/>
    <property type="match status" value="1"/>
</dbReference>
<gene>
    <name evidence="9" type="primary">xrt</name>
    <name evidence="9" type="ORF">AAIA72_03070</name>
</gene>
<accession>A0AB39UXD6</accession>
<dbReference type="AlphaFoldDB" id="A0AB39UXD6"/>
<evidence type="ECO:0000256" key="6">
    <source>
        <dbReference type="ARBA" id="ARBA00022989"/>
    </source>
</evidence>
<dbReference type="NCBIfam" id="TIGR04178">
    <property type="entry name" value="exo_archaeo"/>
    <property type="match status" value="1"/>
</dbReference>
<dbReference type="EMBL" id="CP154858">
    <property type="protein sequence ID" value="XDT72982.1"/>
    <property type="molecule type" value="Genomic_DNA"/>
</dbReference>
<keyword evidence="4 8" id="KW-0812">Transmembrane</keyword>
<dbReference type="Pfam" id="PF09721">
    <property type="entry name" value="Exosortase_EpsH"/>
    <property type="match status" value="1"/>
</dbReference>
<evidence type="ECO:0000313" key="9">
    <source>
        <dbReference type="EMBL" id="XDT72982.1"/>
    </source>
</evidence>
<dbReference type="RefSeq" id="WP_369601983.1">
    <property type="nucleotide sequence ID" value="NZ_CP154858.1"/>
</dbReference>
<keyword evidence="3" id="KW-0645">Protease</keyword>
<dbReference type="EC" id="3.4.22.-" evidence="9"/>
<sequence>MATPIRITQQWPASIWAGILILAGWLFTLPTWMEVVPQWTIMDGAYSHGFLAFGVFIWLLHHLRPELDGQPVQFSWIGAVWVLLSLAGILLGTSLLIEAVEQLAAFVLPFALVWMVLGWPVAQRLILPAGILFTAVPVWDVTSYALQSLTVAVDHFLLGFSDIDFEVNDIFVTLKGLGTFEIATGCSGLRYFLVGLVVAQLNAILYVRSWPRRLSIIGIGILFSLAANWLRVYIIILVGYYSKMESGLIRDHEAFGWVLFAVMLVIFYFVSRRLEDAPDGQPQGTPGTAAPAVVSGTALACVVLAGIVSLGLYADQRQPSSVTDAQIAPLPERMGHYSRLPIMLDPPWKPIWKGYDRLNAGAYIPAEQTPLGSVYVFDYWYINQKPGREMIQDANRFYDSYRWKLIHQDQITQPDGNLGVLVLESLREGGASEFSMGSRSEIVTTQTALPQNLPSSG</sequence>
<evidence type="ECO:0000256" key="3">
    <source>
        <dbReference type="ARBA" id="ARBA00022670"/>
    </source>
</evidence>
<keyword evidence="2" id="KW-1003">Cell membrane</keyword>